<dbReference type="Gene3D" id="1.10.1200.10">
    <property type="entry name" value="ACP-like"/>
    <property type="match status" value="2"/>
</dbReference>
<dbReference type="NCBIfam" id="TIGR04020">
    <property type="entry name" value="seco_metab_LLM"/>
    <property type="match status" value="1"/>
</dbReference>
<dbReference type="GO" id="GO:0044550">
    <property type="term" value="P:secondary metabolite biosynthetic process"/>
    <property type="evidence" value="ECO:0007669"/>
    <property type="project" value="TreeGrafter"/>
</dbReference>
<dbReference type="PROSITE" id="PS00455">
    <property type="entry name" value="AMP_BINDING"/>
    <property type="match status" value="1"/>
</dbReference>
<dbReference type="KEGG" id="tum:CBW65_18840"/>
<dbReference type="FunFam" id="3.40.50.980:FF:000001">
    <property type="entry name" value="Non-ribosomal peptide synthetase"/>
    <property type="match status" value="1"/>
</dbReference>
<dbReference type="Pfam" id="PF00501">
    <property type="entry name" value="AMP-binding"/>
    <property type="match status" value="3"/>
</dbReference>
<feature type="compositionally biased region" description="Basic and acidic residues" evidence="7">
    <location>
        <begin position="2164"/>
        <end position="2182"/>
    </location>
</feature>
<dbReference type="Gene3D" id="3.40.50.12780">
    <property type="entry name" value="N-terminal domain of ligase-like"/>
    <property type="match status" value="2"/>
</dbReference>
<dbReference type="InterPro" id="IPR045851">
    <property type="entry name" value="AMP-bd_C_sf"/>
</dbReference>
<dbReference type="CDD" id="cd05931">
    <property type="entry name" value="FAAL"/>
    <property type="match status" value="1"/>
</dbReference>
<dbReference type="CDD" id="cd05930">
    <property type="entry name" value="A_NRPS"/>
    <property type="match status" value="1"/>
</dbReference>
<feature type="domain" description="Carrier" evidence="8">
    <location>
        <begin position="2083"/>
        <end position="2158"/>
    </location>
</feature>
<dbReference type="InterPro" id="IPR000873">
    <property type="entry name" value="AMP-dep_synth/lig_dom"/>
</dbReference>
<feature type="region of interest" description="Disordered" evidence="7">
    <location>
        <begin position="2164"/>
        <end position="2195"/>
    </location>
</feature>
<feature type="compositionally biased region" description="Basic residues" evidence="7">
    <location>
        <begin position="2185"/>
        <end position="2195"/>
    </location>
</feature>
<evidence type="ECO:0000313" key="10">
    <source>
        <dbReference type="Proteomes" id="UP000195437"/>
    </source>
</evidence>
<dbReference type="InterPro" id="IPR036661">
    <property type="entry name" value="Luciferase-like_sf"/>
</dbReference>
<organism evidence="9 10">
    <name type="scientific">Tumebacillus avium</name>
    <dbReference type="NCBI Taxonomy" id="1903704"/>
    <lineage>
        <taxon>Bacteria</taxon>
        <taxon>Bacillati</taxon>
        <taxon>Bacillota</taxon>
        <taxon>Bacilli</taxon>
        <taxon>Bacillales</taxon>
        <taxon>Alicyclobacillaceae</taxon>
        <taxon>Tumebacillus</taxon>
    </lineage>
</organism>
<dbReference type="FunFam" id="1.10.1200.10:FF:000005">
    <property type="entry name" value="Nonribosomal peptide synthetase 1"/>
    <property type="match status" value="1"/>
</dbReference>
<dbReference type="Gene3D" id="3.30.559.10">
    <property type="entry name" value="Chloramphenicol acetyltransferase-like domain"/>
    <property type="match status" value="1"/>
</dbReference>
<dbReference type="PANTHER" id="PTHR45527">
    <property type="entry name" value="NONRIBOSOMAL PEPTIDE SYNTHETASE"/>
    <property type="match status" value="1"/>
</dbReference>
<dbReference type="Gene3D" id="3.30.300.30">
    <property type="match status" value="2"/>
</dbReference>
<dbReference type="PANTHER" id="PTHR45527:SF1">
    <property type="entry name" value="FATTY ACID SYNTHASE"/>
    <property type="match status" value="1"/>
</dbReference>
<evidence type="ECO:0000259" key="8">
    <source>
        <dbReference type="PROSITE" id="PS50075"/>
    </source>
</evidence>
<comment type="similarity">
    <text evidence="2">Belongs to the ATP-dependent AMP-binding enzyme family.</text>
</comment>
<dbReference type="InterPro" id="IPR011251">
    <property type="entry name" value="Luciferase-like_dom"/>
</dbReference>
<dbReference type="Gene3D" id="3.40.50.980">
    <property type="match status" value="2"/>
</dbReference>
<dbReference type="InterPro" id="IPR009081">
    <property type="entry name" value="PP-bd_ACP"/>
</dbReference>
<dbReference type="SMART" id="SM00823">
    <property type="entry name" value="PKS_PP"/>
    <property type="match status" value="2"/>
</dbReference>
<dbReference type="Pfam" id="PF00668">
    <property type="entry name" value="Condensation"/>
    <property type="match status" value="1"/>
</dbReference>
<reference evidence="10" key="1">
    <citation type="submission" date="2017-05" db="EMBL/GenBank/DDBJ databases">
        <authorList>
            <person name="Sung H."/>
        </authorList>
    </citation>
    <scope>NUCLEOTIDE SEQUENCE [LARGE SCALE GENOMIC DNA]</scope>
    <source>
        <strain evidence="10">AR23208</strain>
    </source>
</reference>
<dbReference type="FunFam" id="2.30.38.10:FF:000001">
    <property type="entry name" value="Non-ribosomal peptide synthetase PvdI"/>
    <property type="match status" value="1"/>
</dbReference>
<evidence type="ECO:0000256" key="6">
    <source>
        <dbReference type="ARBA" id="ARBA00023098"/>
    </source>
</evidence>
<dbReference type="FunFam" id="3.40.50.12780:FF:000013">
    <property type="entry name" value="Long-chain-fatty-acid--AMP ligase FadD32"/>
    <property type="match status" value="1"/>
</dbReference>
<evidence type="ECO:0000256" key="2">
    <source>
        <dbReference type="ARBA" id="ARBA00006432"/>
    </source>
</evidence>
<dbReference type="Pfam" id="PF23024">
    <property type="entry name" value="AMP-dom_DIP2-like"/>
    <property type="match status" value="1"/>
</dbReference>
<name>A0A1Y0IQF3_9BACL</name>
<dbReference type="GO" id="GO:0016705">
    <property type="term" value="F:oxidoreductase activity, acting on paired donors, with incorporation or reduction of molecular oxygen"/>
    <property type="evidence" value="ECO:0007669"/>
    <property type="project" value="InterPro"/>
</dbReference>
<evidence type="ECO:0000313" key="9">
    <source>
        <dbReference type="EMBL" id="ARU62798.1"/>
    </source>
</evidence>
<keyword evidence="10" id="KW-1185">Reference proteome</keyword>
<protein>
    <recommendedName>
        <fullName evidence="8">Carrier domain-containing protein</fullName>
    </recommendedName>
</protein>
<dbReference type="SUPFAM" id="SSF56801">
    <property type="entry name" value="Acetyl-CoA synthetase-like"/>
    <property type="match status" value="3"/>
</dbReference>
<dbReference type="FunFam" id="3.30.300.30:FF:000010">
    <property type="entry name" value="Enterobactin synthetase component F"/>
    <property type="match status" value="1"/>
</dbReference>
<dbReference type="InterPro" id="IPR020806">
    <property type="entry name" value="PKS_PP-bd"/>
</dbReference>
<evidence type="ECO:0000256" key="5">
    <source>
        <dbReference type="ARBA" id="ARBA00022832"/>
    </source>
</evidence>
<dbReference type="OrthoDB" id="2378849at2"/>
<dbReference type="GO" id="GO:0006631">
    <property type="term" value="P:fatty acid metabolic process"/>
    <property type="evidence" value="ECO:0007669"/>
    <property type="project" value="UniProtKB-KW"/>
</dbReference>
<keyword evidence="5" id="KW-0276">Fatty acid metabolism</keyword>
<dbReference type="SUPFAM" id="SSF51679">
    <property type="entry name" value="Bacterial luciferase-like"/>
    <property type="match status" value="1"/>
</dbReference>
<gene>
    <name evidence="9" type="ORF">CBW65_18840</name>
</gene>
<dbReference type="Pfam" id="PF00550">
    <property type="entry name" value="PP-binding"/>
    <property type="match status" value="2"/>
</dbReference>
<proteinExistence type="inferred from homology"/>
<dbReference type="Gene3D" id="3.20.20.30">
    <property type="entry name" value="Luciferase-like domain"/>
    <property type="match status" value="1"/>
</dbReference>
<dbReference type="Proteomes" id="UP000195437">
    <property type="component" value="Chromosome"/>
</dbReference>
<evidence type="ECO:0000256" key="7">
    <source>
        <dbReference type="SAM" id="MobiDB-lite"/>
    </source>
</evidence>
<evidence type="ECO:0000256" key="4">
    <source>
        <dbReference type="ARBA" id="ARBA00022553"/>
    </source>
</evidence>
<dbReference type="InterPro" id="IPR025110">
    <property type="entry name" value="AMP-bd_C"/>
</dbReference>
<keyword evidence="6" id="KW-0443">Lipid metabolism</keyword>
<keyword evidence="3" id="KW-0596">Phosphopantetheine</keyword>
<dbReference type="PROSITE" id="PS50075">
    <property type="entry name" value="CARRIER"/>
    <property type="match status" value="2"/>
</dbReference>
<dbReference type="SMART" id="SM01294">
    <property type="entry name" value="PKS_PP_betabranch"/>
    <property type="match status" value="1"/>
</dbReference>
<dbReference type="SUPFAM" id="SSF52777">
    <property type="entry name" value="CoA-dependent acyltransferases"/>
    <property type="match status" value="2"/>
</dbReference>
<comment type="cofactor">
    <cofactor evidence="1">
        <name>pantetheine 4'-phosphate</name>
        <dbReference type="ChEBI" id="CHEBI:47942"/>
    </cofactor>
</comment>
<evidence type="ECO:0000256" key="1">
    <source>
        <dbReference type="ARBA" id="ARBA00001957"/>
    </source>
</evidence>
<dbReference type="Pfam" id="PF13193">
    <property type="entry name" value="AMP-binding_C"/>
    <property type="match status" value="1"/>
</dbReference>
<dbReference type="InterPro" id="IPR024011">
    <property type="entry name" value="Biosynth_lucif-like_mOase_dom"/>
</dbReference>
<dbReference type="GO" id="GO:0071766">
    <property type="term" value="P:Actinobacterium-type cell wall biogenesis"/>
    <property type="evidence" value="ECO:0007669"/>
    <property type="project" value="UniProtKB-ARBA"/>
</dbReference>
<dbReference type="GO" id="GO:0005737">
    <property type="term" value="C:cytoplasm"/>
    <property type="evidence" value="ECO:0007669"/>
    <property type="project" value="TreeGrafter"/>
</dbReference>
<dbReference type="Pfam" id="PF00296">
    <property type="entry name" value="Bac_luciferase"/>
    <property type="match status" value="1"/>
</dbReference>
<dbReference type="SUPFAM" id="SSF47336">
    <property type="entry name" value="ACP-like"/>
    <property type="match status" value="2"/>
</dbReference>
<dbReference type="InterPro" id="IPR020845">
    <property type="entry name" value="AMP-binding_CS"/>
</dbReference>
<dbReference type="GO" id="GO:0008610">
    <property type="term" value="P:lipid biosynthetic process"/>
    <property type="evidence" value="ECO:0007669"/>
    <property type="project" value="InterPro"/>
</dbReference>
<dbReference type="InterPro" id="IPR001242">
    <property type="entry name" value="Condensation_dom"/>
</dbReference>
<dbReference type="EMBL" id="CP021434">
    <property type="protein sequence ID" value="ARU62798.1"/>
    <property type="molecule type" value="Genomic_DNA"/>
</dbReference>
<dbReference type="InterPro" id="IPR042099">
    <property type="entry name" value="ANL_N_sf"/>
</dbReference>
<dbReference type="InterPro" id="IPR023213">
    <property type="entry name" value="CAT-like_dom_sf"/>
</dbReference>
<evidence type="ECO:0000256" key="3">
    <source>
        <dbReference type="ARBA" id="ARBA00022450"/>
    </source>
</evidence>
<feature type="domain" description="Carrier" evidence="8">
    <location>
        <begin position="637"/>
        <end position="716"/>
    </location>
</feature>
<dbReference type="CDD" id="cd19531">
    <property type="entry name" value="LCL_NRPS-like"/>
    <property type="match status" value="1"/>
</dbReference>
<dbReference type="GO" id="GO:0043041">
    <property type="term" value="P:amino acid activation for nonribosomal peptide biosynthetic process"/>
    <property type="evidence" value="ECO:0007669"/>
    <property type="project" value="TreeGrafter"/>
</dbReference>
<dbReference type="InterPro" id="IPR040097">
    <property type="entry name" value="FAAL/FAAC"/>
</dbReference>
<dbReference type="Gene3D" id="3.30.559.30">
    <property type="entry name" value="Nonribosomal peptide synthetase, condensation domain"/>
    <property type="match status" value="1"/>
</dbReference>
<dbReference type="InterPro" id="IPR036736">
    <property type="entry name" value="ACP-like_sf"/>
</dbReference>
<sequence>MGGLEMIDHTLVGLLQKRAGEQPEMNGYTFLTEDGGEERVSYAALDRKARAVAAWLQNIGAAGERALLLYPPGIDYIAAFFGCLYGGVLAVPAYPPRQNGNLERLQAVVKDADARFVLTTSGIAPAVEERFAGVTCVVTDGLTEELAELWIEPALERETLAFLQYTSGSTSAPKGVMLSHGNLLHNLGEIEQRFGTTKESRGVVWLPPYHDMGLIGGILNPLYTGYPMSLMAPVSFIQKPLRWLEAISKTRATVSGGPNFAYELCLQKISEEQRDRLDLSSWHNAFSGAEPVRAETLERFAAFFGPVGFKKQAFFPCYGLAEGTLLVAGGRVDDAPVVRTFAAEELEENLAVEAPLGEGSRTLVSSGNVGLTEQDVFVVDGETGARCADGVVGEICVQGSSVAQGYWQRDDLTQAAFGGGVLRTGDLGFVLGGELFVTGRLKDLIIIRGRNYYPQDVEFAVQESHLAVRNPNGAAFSVEVQGEERLVVVQEIERAHRKGDPSDVIAAIRQKVAEEHQLQVYGVVLIRPASIPKTSSGKVQRHQCKQRFLAGTLEVVANSVLDGGLTAGNAGLSARDQDHENAQAKFAMVETTAETEGLTGSGFDIKAMAESAEAEGLNDSGFDMKAIVLDREAVLALPAEERYGALEAFLLGEARKAAPGLVVMAEQAFGALGFDSLMAVELKHAVEEKFGVEVELGSLLEGETVAGLAKKVLRQVETAADLSLAVPDAVPAVRREEFPLTYGQRAMWFLQRLEPGNAAYNVARAVRIRSAVNIGALQAAFEGLVERHAVLRTVCTLANGEPVQRVTDNRGTVLTVQDAAAWSAAELAEQVSEAANRPFDLENGPLLCVTLFSQGADESVLLLAMHHIVVDFWSLEVMMEELWTIYEAAVTGIPHGLEKPVAEFADYVNWQEQLLGSPRGAELFSYWKEQLSGAEPVLQLPTDHPRPVVQTYRGTSLRFELPETLSVGVKQLAQEQGVTLYTLLLTAYQVLLHRYSGQEDIVVGSPMAGRSKGQFAKTVGYFVNPVALRAQVSGDMPFADLLAKGKTTVLQALDHQAYPFALLVENLQPQRDPSYSPLFQVIFSLQKSHVLGDNGVAALSIGQAGARVNSGGLLLESMEIAQQHVQFDLGLAVADVDGKLSGTFEYNTDLFDAATIERMAGHFATLLDGIVRNAEQKVSQLPLLSDAERHQLLVEWNETEAEVATDLCIHQLFEAQAALAPEKTAVVFEAESITYGELNRRANLAAHHLREKGVGPEVLVGICMERSLEMMVGLLAILKAGGAYVPLDPTYPQERLAFILQDAQVLVLLTQERLQDRLPKHSAELIALDTWLRTAHGDESNVTSGVTSSNTAYAIYTSGSTGQPKGVLIEHRNAVNFFAGMDQRIGCAVDDTLLAVTSICFDISVLELFWTLARGAKVVLLSEAEAGGGLARGQGQLGNGMDFSLFYFANYEDHGTDDKYRLLLDGAKFADANRFKAVWTPERHFHQFGGLFPSPAVMSSALAMVTEHVELRAGSVVLPLHHPIRVAEEWSVIDNLSKGRVSLSFASGWHADDFVLAPENYGARTNVMFDNIELVKKLWRGESHTFTGGAGNEVDVKILPRPVQAELPVWITSGGNKETFIRAGEIGANVLTHLLGQTVEEVEEKIQLYRDARAKNGHDPQAGQVALMLHTFVGENIDEVREKVRTPFTEYLRTSVGLIENLVRGLNLDINLQDLSPEDMDGLLQMAFDRYFDTGSLFGTPETCKRMTDRLKQIGVDEIACLIDFGVEYEDVMKGLTSLNDLRSACQVQAEAQSGAQSGDYSIAAQAALHGATMMQCTPSLMRILTADSSNVASLQGLRKLLLGGEALPLAQADALCSTLPAKLFNMYGPTEATVWATTHEVQAGAKLVPIGKPFANMKTYVLDAALQPVPAGLPGELYIGGAGVARGYLRRDELTAERFVPNPFTAGRLYRTGDLVTWSKAGDLLFLGRIDHQVKVRGFRIELGEIEAALEKQAGVQEAVVVAREDASGEKMIAAYVVKKGTAEHSAQDLQNALAALLPAYMVPSYVMFLDAMPLTPNGKVDRKALPNPVQDRAKMQKVYVAPQSQMEQTLSQLWQDVLRIDRVGVHDNFFELGGHSILAVQVHGKIKETLGVDVPVVQLFQYPTIAGLAKYLNETDRGEQDHALVQKGLGRAESRRESLKQRSAARAKTRTRR</sequence>
<accession>A0A1Y0IQF3</accession>
<dbReference type="GO" id="GO:0031177">
    <property type="term" value="F:phosphopantetheine binding"/>
    <property type="evidence" value="ECO:0007669"/>
    <property type="project" value="InterPro"/>
</dbReference>
<keyword evidence="4" id="KW-0597">Phosphoprotein</keyword>